<dbReference type="EMBL" id="JBBWWR010000003">
    <property type="protein sequence ID" value="KAK8969637.1"/>
    <property type="molecule type" value="Genomic_DNA"/>
</dbReference>
<evidence type="ECO:0000313" key="1">
    <source>
        <dbReference type="EMBL" id="KAK8969637.1"/>
    </source>
</evidence>
<accession>A0ABR2N0I8</accession>
<protein>
    <submittedName>
        <fullName evidence="1">Uncharacterized protein</fullName>
    </submittedName>
</protein>
<organism evidence="1 2">
    <name type="scientific">Platanthera guangdongensis</name>
    <dbReference type="NCBI Taxonomy" id="2320717"/>
    <lineage>
        <taxon>Eukaryota</taxon>
        <taxon>Viridiplantae</taxon>
        <taxon>Streptophyta</taxon>
        <taxon>Embryophyta</taxon>
        <taxon>Tracheophyta</taxon>
        <taxon>Spermatophyta</taxon>
        <taxon>Magnoliopsida</taxon>
        <taxon>Liliopsida</taxon>
        <taxon>Asparagales</taxon>
        <taxon>Orchidaceae</taxon>
        <taxon>Orchidoideae</taxon>
        <taxon>Orchideae</taxon>
        <taxon>Orchidinae</taxon>
        <taxon>Platanthera</taxon>
    </lineage>
</organism>
<dbReference type="PANTHER" id="PTHR35286:SF1">
    <property type="entry name" value="EXPRESSED PROTEIN"/>
    <property type="match status" value="1"/>
</dbReference>
<keyword evidence="2" id="KW-1185">Reference proteome</keyword>
<sequence length="80" mass="8778">MGLALVGSLCPSGESGWPAPLAYYYREPREEVKLNKVIIRIIHSGNTGEELKANSSQSVAVGEHKIYVGFHEEVADSYEV</sequence>
<dbReference type="Proteomes" id="UP001412067">
    <property type="component" value="Unassembled WGS sequence"/>
</dbReference>
<comment type="caution">
    <text evidence="1">The sequence shown here is derived from an EMBL/GenBank/DDBJ whole genome shotgun (WGS) entry which is preliminary data.</text>
</comment>
<reference evidence="1 2" key="1">
    <citation type="journal article" date="2022" name="Nat. Plants">
        <title>Genomes of leafy and leafless Platanthera orchids illuminate the evolution of mycoheterotrophy.</title>
        <authorList>
            <person name="Li M.H."/>
            <person name="Liu K.W."/>
            <person name="Li Z."/>
            <person name="Lu H.C."/>
            <person name="Ye Q.L."/>
            <person name="Zhang D."/>
            <person name="Wang J.Y."/>
            <person name="Li Y.F."/>
            <person name="Zhong Z.M."/>
            <person name="Liu X."/>
            <person name="Yu X."/>
            <person name="Liu D.K."/>
            <person name="Tu X.D."/>
            <person name="Liu B."/>
            <person name="Hao Y."/>
            <person name="Liao X.Y."/>
            <person name="Jiang Y.T."/>
            <person name="Sun W.H."/>
            <person name="Chen J."/>
            <person name="Chen Y.Q."/>
            <person name="Ai Y."/>
            <person name="Zhai J.W."/>
            <person name="Wu S.S."/>
            <person name="Zhou Z."/>
            <person name="Hsiao Y.Y."/>
            <person name="Wu W.L."/>
            <person name="Chen Y.Y."/>
            <person name="Lin Y.F."/>
            <person name="Hsu J.L."/>
            <person name="Li C.Y."/>
            <person name="Wang Z.W."/>
            <person name="Zhao X."/>
            <person name="Zhong W.Y."/>
            <person name="Ma X.K."/>
            <person name="Ma L."/>
            <person name="Huang J."/>
            <person name="Chen G.Z."/>
            <person name="Huang M.Z."/>
            <person name="Huang L."/>
            <person name="Peng D.H."/>
            <person name="Luo Y.B."/>
            <person name="Zou S.Q."/>
            <person name="Chen S.P."/>
            <person name="Lan S."/>
            <person name="Tsai W.C."/>
            <person name="Van de Peer Y."/>
            <person name="Liu Z.J."/>
        </authorList>
    </citation>
    <scope>NUCLEOTIDE SEQUENCE [LARGE SCALE GENOMIC DNA]</scope>
    <source>
        <strain evidence="1">Lor288</strain>
    </source>
</reference>
<proteinExistence type="predicted"/>
<dbReference type="PANTHER" id="PTHR35286">
    <property type="entry name" value="EXPRESSED PROTEIN"/>
    <property type="match status" value="1"/>
</dbReference>
<name>A0ABR2N0I8_9ASPA</name>
<gene>
    <name evidence="1" type="ORF">KSP40_PGU009154</name>
</gene>
<evidence type="ECO:0000313" key="2">
    <source>
        <dbReference type="Proteomes" id="UP001412067"/>
    </source>
</evidence>